<evidence type="ECO:0000256" key="2">
    <source>
        <dbReference type="SAM" id="Phobius"/>
    </source>
</evidence>
<feature type="domain" description="Lipid A biosynthesis N-terminal" evidence="3">
    <location>
        <begin position="11"/>
        <end position="82"/>
    </location>
</feature>
<reference evidence="5" key="1">
    <citation type="journal article" date="2019" name="Int. J. Syst. Evol. Microbiol.">
        <title>The Global Catalogue of Microorganisms (GCM) 10K type strain sequencing project: providing services to taxonomists for standard genome sequencing and annotation.</title>
        <authorList>
            <consortium name="The Broad Institute Genomics Platform"/>
            <consortium name="The Broad Institute Genome Sequencing Center for Infectious Disease"/>
            <person name="Wu L."/>
            <person name="Ma J."/>
        </authorList>
    </citation>
    <scope>NUCLEOTIDE SEQUENCE [LARGE SCALE GENOMIC DNA]</scope>
    <source>
        <strain evidence="5">CGMCC 1.18578</strain>
    </source>
</reference>
<dbReference type="SMART" id="SM01259">
    <property type="entry name" value="LAB_N"/>
    <property type="match status" value="1"/>
</dbReference>
<evidence type="ECO:0000313" key="4">
    <source>
        <dbReference type="EMBL" id="MFC5531195.1"/>
    </source>
</evidence>
<dbReference type="EMBL" id="JBHSNC010000051">
    <property type="protein sequence ID" value="MFC5531195.1"/>
    <property type="molecule type" value="Genomic_DNA"/>
</dbReference>
<protein>
    <submittedName>
        <fullName evidence="4">Lipid-A-disaccharide synthase N-terminal domain-containing protein</fullName>
    </submittedName>
</protein>
<name>A0ABW0R2C8_9BACL</name>
<keyword evidence="2" id="KW-1133">Transmembrane helix</keyword>
<dbReference type="Pfam" id="PF07578">
    <property type="entry name" value="LAB_N"/>
    <property type="match status" value="1"/>
</dbReference>
<evidence type="ECO:0000313" key="5">
    <source>
        <dbReference type="Proteomes" id="UP001596108"/>
    </source>
</evidence>
<keyword evidence="2" id="KW-0472">Membrane</keyword>
<dbReference type="Proteomes" id="UP001596108">
    <property type="component" value="Unassembled WGS sequence"/>
</dbReference>
<sequence>MTVGEILWVSFGMLGQILFSLRFVFQWLASEKAHKTVIPYSFWVLSIAGSIILSAYAIYRKDPVFILGQTPSVFIYVRNIMLQKGAEQRESQGAGVEQQRQEVKAEA</sequence>
<evidence type="ECO:0000259" key="3">
    <source>
        <dbReference type="SMART" id="SM01259"/>
    </source>
</evidence>
<feature type="transmembrane region" description="Helical" evidence="2">
    <location>
        <begin position="37"/>
        <end position="58"/>
    </location>
</feature>
<dbReference type="RefSeq" id="WP_378113138.1">
    <property type="nucleotide sequence ID" value="NZ_JBHSNC010000051.1"/>
</dbReference>
<evidence type="ECO:0000256" key="1">
    <source>
        <dbReference type="SAM" id="MobiDB-lite"/>
    </source>
</evidence>
<comment type="caution">
    <text evidence="4">The sequence shown here is derived from an EMBL/GenBank/DDBJ whole genome shotgun (WGS) entry which is preliminary data.</text>
</comment>
<gene>
    <name evidence="4" type="ORF">ACFPQ4_17380</name>
</gene>
<keyword evidence="2" id="KW-0812">Transmembrane</keyword>
<proteinExistence type="predicted"/>
<feature type="region of interest" description="Disordered" evidence="1">
    <location>
        <begin position="87"/>
        <end position="107"/>
    </location>
</feature>
<feature type="transmembrane region" description="Helical" evidence="2">
    <location>
        <begin position="6"/>
        <end position="25"/>
    </location>
</feature>
<organism evidence="4 5">
    <name type="scientific">Cohnella yongneupensis</name>
    <dbReference type="NCBI Taxonomy" id="425006"/>
    <lineage>
        <taxon>Bacteria</taxon>
        <taxon>Bacillati</taxon>
        <taxon>Bacillota</taxon>
        <taxon>Bacilli</taxon>
        <taxon>Bacillales</taxon>
        <taxon>Paenibacillaceae</taxon>
        <taxon>Cohnella</taxon>
    </lineage>
</organism>
<accession>A0ABW0R2C8</accession>
<keyword evidence="5" id="KW-1185">Reference proteome</keyword>
<dbReference type="InterPro" id="IPR011499">
    <property type="entry name" value="Lipid_A_biosynth_N"/>
</dbReference>